<keyword evidence="6" id="KW-0472">Membrane</keyword>
<dbReference type="STRING" id="51240.A0A2I4E9U7"/>
<evidence type="ECO:0000256" key="2">
    <source>
        <dbReference type="ARBA" id="ARBA00004167"/>
    </source>
</evidence>
<dbReference type="GO" id="GO:0016020">
    <property type="term" value="C:membrane"/>
    <property type="evidence" value="ECO:0007669"/>
    <property type="project" value="UniProtKB-SubCell"/>
</dbReference>
<dbReference type="KEGG" id="jre:108987665"/>
<accession>A0A2I4E9U7</accession>
<comment type="subcellular location">
    <subcellularLocation>
        <location evidence="2">Membrane</location>
        <topology evidence="2">Single-pass membrane protein</topology>
    </subcellularLocation>
</comment>
<dbReference type="GO" id="GO:0004497">
    <property type="term" value="F:monooxygenase activity"/>
    <property type="evidence" value="ECO:0000318"/>
    <property type="project" value="GO_Central"/>
</dbReference>
<evidence type="ECO:0000256" key="9">
    <source>
        <dbReference type="PIRSR" id="PIRSR602401-1"/>
    </source>
</evidence>
<dbReference type="GeneID" id="108987665"/>
<evidence type="ECO:0000313" key="11">
    <source>
        <dbReference type="Proteomes" id="UP000235220"/>
    </source>
</evidence>
<comment type="cofactor">
    <cofactor evidence="1 9">
        <name>heme</name>
        <dbReference type="ChEBI" id="CHEBI:30413"/>
    </cofactor>
</comment>
<evidence type="ECO:0000256" key="8">
    <source>
        <dbReference type="ARBA" id="ARBA00023004"/>
    </source>
</evidence>
<organism evidence="11 12">
    <name type="scientific">Juglans regia</name>
    <name type="common">English walnut</name>
    <dbReference type="NCBI Taxonomy" id="51240"/>
    <lineage>
        <taxon>Eukaryota</taxon>
        <taxon>Viridiplantae</taxon>
        <taxon>Streptophyta</taxon>
        <taxon>Embryophyta</taxon>
        <taxon>Tracheophyta</taxon>
        <taxon>Spermatophyta</taxon>
        <taxon>Magnoliopsida</taxon>
        <taxon>eudicotyledons</taxon>
        <taxon>Gunneridae</taxon>
        <taxon>Pentapetalae</taxon>
        <taxon>rosids</taxon>
        <taxon>fabids</taxon>
        <taxon>Fagales</taxon>
        <taxon>Juglandaceae</taxon>
        <taxon>Juglans</taxon>
    </lineage>
</organism>
<dbReference type="FunFam" id="1.10.630.10:FF:000022">
    <property type="entry name" value="Taxadiene 5-alpha hydroxylase"/>
    <property type="match status" value="1"/>
</dbReference>
<dbReference type="RefSeq" id="XP_018816176.1">
    <property type="nucleotide sequence ID" value="XM_018960631.2"/>
</dbReference>
<dbReference type="GO" id="GO:0005506">
    <property type="term" value="F:iron ion binding"/>
    <property type="evidence" value="ECO:0007669"/>
    <property type="project" value="InterPro"/>
</dbReference>
<name>A0A2I4E9U7_JUGRE</name>
<dbReference type="Gramene" id="Jr11_30800_p1">
    <property type="protein sequence ID" value="cds.Jr11_30800_p1"/>
    <property type="gene ID" value="Jr11_30800"/>
</dbReference>
<keyword evidence="11" id="KW-1185">Reference proteome</keyword>
<dbReference type="Gene3D" id="1.10.630.10">
    <property type="entry name" value="Cytochrome P450"/>
    <property type="match status" value="1"/>
</dbReference>
<evidence type="ECO:0000256" key="4">
    <source>
        <dbReference type="ARBA" id="ARBA00022692"/>
    </source>
</evidence>
<dbReference type="GO" id="GO:0016705">
    <property type="term" value="F:oxidoreductase activity, acting on paired donors, with incorporation or reduction of molecular oxygen"/>
    <property type="evidence" value="ECO:0007669"/>
    <property type="project" value="InterPro"/>
</dbReference>
<dbReference type="GO" id="GO:0020037">
    <property type="term" value="F:heme binding"/>
    <property type="evidence" value="ECO:0007669"/>
    <property type="project" value="InterPro"/>
</dbReference>
<evidence type="ECO:0000256" key="1">
    <source>
        <dbReference type="ARBA" id="ARBA00001971"/>
    </source>
</evidence>
<keyword evidence="9 10" id="KW-0349">Heme</keyword>
<dbReference type="InterPro" id="IPR002401">
    <property type="entry name" value="Cyt_P450_E_grp-I"/>
</dbReference>
<dbReference type="AlphaFoldDB" id="A0A2I4E9U7"/>
<dbReference type="PRINTS" id="PR00463">
    <property type="entry name" value="EP450I"/>
</dbReference>
<protein>
    <submittedName>
        <fullName evidence="12">Beta-amyrin 28-monooxygenase-like</fullName>
    </submittedName>
</protein>
<evidence type="ECO:0000256" key="5">
    <source>
        <dbReference type="ARBA" id="ARBA00022723"/>
    </source>
</evidence>
<evidence type="ECO:0000256" key="3">
    <source>
        <dbReference type="ARBA" id="ARBA00010617"/>
    </source>
</evidence>
<reference evidence="12" key="1">
    <citation type="submission" date="2025-08" db="UniProtKB">
        <authorList>
            <consortium name="RefSeq"/>
        </authorList>
    </citation>
    <scope>IDENTIFICATION</scope>
    <source>
        <tissue evidence="12">Leaves</tissue>
    </source>
</reference>
<dbReference type="SUPFAM" id="SSF48264">
    <property type="entry name" value="Cytochrome P450"/>
    <property type="match status" value="1"/>
</dbReference>
<dbReference type="OrthoDB" id="3945418at2759"/>
<evidence type="ECO:0000313" key="12">
    <source>
        <dbReference type="RefSeq" id="XP_018816176.1"/>
    </source>
</evidence>
<feature type="binding site" description="axial binding residue" evidence="9">
    <location>
        <position position="427"/>
    </location>
    <ligand>
        <name>heme</name>
        <dbReference type="ChEBI" id="CHEBI:30413"/>
    </ligand>
    <ligandPart>
        <name>Fe</name>
        <dbReference type="ChEBI" id="CHEBI:18248"/>
    </ligandPart>
</feature>
<dbReference type="CDD" id="cd11043">
    <property type="entry name" value="CYP90-like"/>
    <property type="match status" value="1"/>
</dbReference>
<sequence length="479" mass="54830">MDLFLSYLLQIVILCISLPLIVRIYRRKSSSRNLPPGRKGWPIIGETLEYAMASKNGDPDKFIADRMSKYSPELFRTSLLGESFAVFCGPSGNKFLFSSENKYVTTWWPHSMERILLFPLDVEYSTRVETAKMRSFLPEFLKPEALQHYIPIMDSLAKEHLETDWFPHKQVKVFPLTRKYTFALACRLFMNIKDPDHVTRFGNPFSLVTAGLISIPINFPGTAFSRAIKGGKLIREELLSIIRKRKMELSENKGSTQVDLLTRMLLIRDENGRGMEEKDIANKIIGFFIASHDTASTAITFVLNYLAEFPRVYSEVLKEQMQIAESKGPDELLNWDDIKKMKYSWNVACEAMRLAPPGQGAFREVTSEFTYAGFTIPKGWKTYWTVSSTHKNPKYFPDPEKFDPSRFEGKGPAPYTFVPFGGGPRMCPGKEYARLEILAFMHNVVTKFKLEKVDPYEKITYNPSPTPVNGLLVHLDPMT</sequence>
<dbReference type="PROSITE" id="PS00086">
    <property type="entry name" value="CYTOCHROME_P450"/>
    <property type="match status" value="1"/>
</dbReference>
<gene>
    <name evidence="12" type="primary">LOC108987665</name>
</gene>
<keyword evidence="8 9" id="KW-0408">Iron</keyword>
<keyword evidence="5 9" id="KW-0479">Metal-binding</keyword>
<dbReference type="Proteomes" id="UP000235220">
    <property type="component" value="Chromosome 11"/>
</dbReference>
<dbReference type="Pfam" id="PF00067">
    <property type="entry name" value="p450"/>
    <property type="match status" value="1"/>
</dbReference>
<keyword evidence="10" id="KW-0503">Monooxygenase</keyword>
<comment type="similarity">
    <text evidence="3 10">Belongs to the cytochrome P450 family.</text>
</comment>
<dbReference type="PANTHER" id="PTHR24286:SF53">
    <property type="entry name" value="BETA-AMYRIN 28-OXIDASE-LIKE"/>
    <property type="match status" value="1"/>
</dbReference>
<keyword evidence="7 10" id="KW-0560">Oxidoreductase</keyword>
<keyword evidence="6" id="KW-1133">Transmembrane helix</keyword>
<proteinExistence type="inferred from homology"/>
<dbReference type="InterPro" id="IPR001128">
    <property type="entry name" value="Cyt_P450"/>
</dbReference>
<dbReference type="PANTHER" id="PTHR24286">
    <property type="entry name" value="CYTOCHROME P450 26"/>
    <property type="match status" value="1"/>
</dbReference>
<dbReference type="InterPro" id="IPR036396">
    <property type="entry name" value="Cyt_P450_sf"/>
</dbReference>
<dbReference type="PRINTS" id="PR00385">
    <property type="entry name" value="P450"/>
</dbReference>
<evidence type="ECO:0000256" key="7">
    <source>
        <dbReference type="ARBA" id="ARBA00023002"/>
    </source>
</evidence>
<evidence type="ECO:0000256" key="10">
    <source>
        <dbReference type="RuleBase" id="RU000461"/>
    </source>
</evidence>
<evidence type="ECO:0000256" key="6">
    <source>
        <dbReference type="ARBA" id="ARBA00022989"/>
    </source>
</evidence>
<dbReference type="InterPro" id="IPR017972">
    <property type="entry name" value="Cyt_P450_CS"/>
</dbReference>
<keyword evidence="4" id="KW-0812">Transmembrane</keyword>